<accession>D5MLN4</accession>
<dbReference type="InterPro" id="IPR012327">
    <property type="entry name" value="MeTrfase_D12"/>
</dbReference>
<dbReference type="STRING" id="671143.DAMO_2868"/>
<dbReference type="InterPro" id="IPR029063">
    <property type="entry name" value="SAM-dependent_MTases_sf"/>
</dbReference>
<keyword evidence="5 8" id="KW-0949">S-adenosyl-L-methionine</keyword>
<comment type="similarity">
    <text evidence="1 8">Belongs to the N(4)/N(6)-methyltransferase family.</text>
</comment>
<evidence type="ECO:0000256" key="5">
    <source>
        <dbReference type="ARBA" id="ARBA00022691"/>
    </source>
</evidence>
<dbReference type="EMBL" id="FP565575">
    <property type="protein sequence ID" value="CBE69941.1"/>
    <property type="molecule type" value="Genomic_DNA"/>
</dbReference>
<evidence type="ECO:0000256" key="2">
    <source>
        <dbReference type="ARBA" id="ARBA00011900"/>
    </source>
</evidence>
<reference evidence="9 10" key="1">
    <citation type="journal article" date="2010" name="Nature">
        <title>Nitrite-driven anaerobic methane oxidation by oxygenic bacteria.</title>
        <authorList>
            <person name="Ettwig K.F."/>
            <person name="Butler M.K."/>
            <person name="Le Paslier D."/>
            <person name="Pelletier E."/>
            <person name="Mangenot S."/>
            <person name="Kuypers M.M.M."/>
            <person name="Schreiber F."/>
            <person name="Dutilh B.E."/>
            <person name="Zedelius J."/>
            <person name="de Beer D."/>
            <person name="Gloerich J."/>
            <person name="Wessels H.J.C.T."/>
            <person name="van Allen T."/>
            <person name="Luesken F."/>
            <person name="Wu M."/>
            <person name="van de Pas-Schoonen K.T."/>
            <person name="Op den Camp H.J.M."/>
            <person name="Janssen-Megens E.M."/>
            <person name="Francoijs K-J."/>
            <person name="Stunnenberg H."/>
            <person name="Weissenbach J."/>
            <person name="Jetten M.S.M."/>
            <person name="Strous M."/>
        </authorList>
    </citation>
    <scope>NUCLEOTIDE SEQUENCE [LARGE SCALE GENOMIC DNA]</scope>
</reference>
<dbReference type="PROSITE" id="PS00092">
    <property type="entry name" value="N6_MTASE"/>
    <property type="match status" value="1"/>
</dbReference>
<feature type="binding site" evidence="7">
    <location>
        <position position="53"/>
    </location>
    <ligand>
        <name>S-adenosyl-L-methionine</name>
        <dbReference type="ChEBI" id="CHEBI:59789"/>
    </ligand>
</feature>
<dbReference type="Pfam" id="PF02086">
    <property type="entry name" value="MethyltransfD12"/>
    <property type="match status" value="1"/>
</dbReference>
<dbReference type="GO" id="GO:0043565">
    <property type="term" value="F:sequence-specific DNA binding"/>
    <property type="evidence" value="ECO:0007669"/>
    <property type="project" value="TreeGrafter"/>
</dbReference>
<dbReference type="GO" id="GO:0009307">
    <property type="term" value="P:DNA restriction-modification system"/>
    <property type="evidence" value="ECO:0007669"/>
    <property type="project" value="InterPro"/>
</dbReference>
<dbReference type="InterPro" id="IPR002052">
    <property type="entry name" value="DNA_methylase_N6_adenine_CS"/>
</dbReference>
<evidence type="ECO:0000256" key="8">
    <source>
        <dbReference type="RuleBase" id="RU361257"/>
    </source>
</evidence>
<protein>
    <recommendedName>
        <fullName evidence="2 8">Site-specific DNA-methyltransferase (adenine-specific)</fullName>
        <ecNumber evidence="2 8">2.1.1.72</ecNumber>
    </recommendedName>
</protein>
<comment type="catalytic activity">
    <reaction evidence="6 8">
        <text>a 2'-deoxyadenosine in DNA + S-adenosyl-L-methionine = an N(6)-methyl-2'-deoxyadenosine in DNA + S-adenosyl-L-homocysteine + H(+)</text>
        <dbReference type="Rhea" id="RHEA:15197"/>
        <dbReference type="Rhea" id="RHEA-COMP:12418"/>
        <dbReference type="Rhea" id="RHEA-COMP:12419"/>
        <dbReference type="ChEBI" id="CHEBI:15378"/>
        <dbReference type="ChEBI" id="CHEBI:57856"/>
        <dbReference type="ChEBI" id="CHEBI:59789"/>
        <dbReference type="ChEBI" id="CHEBI:90615"/>
        <dbReference type="ChEBI" id="CHEBI:90616"/>
        <dbReference type="EC" id="2.1.1.72"/>
    </reaction>
</comment>
<dbReference type="PRINTS" id="PR00505">
    <property type="entry name" value="D12N6MTFRASE"/>
</dbReference>
<dbReference type="GO" id="GO:1904047">
    <property type="term" value="F:S-adenosyl-L-methionine binding"/>
    <property type="evidence" value="ECO:0007669"/>
    <property type="project" value="TreeGrafter"/>
</dbReference>
<dbReference type="eggNOG" id="COG0338">
    <property type="taxonomic scope" value="Bacteria"/>
</dbReference>
<sequence>MPEPFLKWPGGKRWLVQQHATMFPSSYRRYIEPFLGGGAVFFYLLPTSAVLSDTNPDLINAYECLQQYPALVDRRLHLLQKQHSKELYYRIRATLPKNALERAVRFIYLNRTCFNGIYRVNRNGDFNVPIGSKTLVEYPEGYLQTLSGCLSKASLQAADFEDTINRAGKDDFVFVDPPYTVMHNNNNFIKYNDRLFLWSDQLRLASAIKRAASRGAKIMLSNADHHSVRELYREFGIHHRINRSSMLAAEASHRCQTTELLITTYPFPNDEQPRGPLR</sequence>
<dbReference type="Gene3D" id="3.40.50.150">
    <property type="entry name" value="Vaccinia Virus protein VP39"/>
    <property type="match status" value="1"/>
</dbReference>
<dbReference type="PANTHER" id="PTHR30481">
    <property type="entry name" value="DNA ADENINE METHYLASE"/>
    <property type="match status" value="1"/>
</dbReference>
<dbReference type="InterPro" id="IPR012263">
    <property type="entry name" value="M_m6A_EcoRV"/>
</dbReference>
<dbReference type="GO" id="GO:0009007">
    <property type="term" value="F:site-specific DNA-methyltransferase (adenine-specific) activity"/>
    <property type="evidence" value="ECO:0007669"/>
    <property type="project" value="UniProtKB-UniRule"/>
</dbReference>
<keyword evidence="4 8" id="KW-0808">Transferase</keyword>
<dbReference type="PANTHER" id="PTHR30481:SF3">
    <property type="entry name" value="DNA ADENINE METHYLASE"/>
    <property type="match status" value="1"/>
</dbReference>
<evidence type="ECO:0000256" key="1">
    <source>
        <dbReference type="ARBA" id="ARBA00006594"/>
    </source>
</evidence>
<dbReference type="KEGG" id="mox:DAMO_2868"/>
<gene>
    <name evidence="9" type="ORF">DAMO_2868</name>
</gene>
<dbReference type="EC" id="2.1.1.72" evidence="2 8"/>
<evidence type="ECO:0000256" key="7">
    <source>
        <dbReference type="PIRSR" id="PIRSR000398-1"/>
    </source>
</evidence>
<evidence type="ECO:0000256" key="6">
    <source>
        <dbReference type="ARBA" id="ARBA00047942"/>
    </source>
</evidence>
<organism evidence="9 10">
    <name type="scientific">Methylomirabilis oxygeniifera</name>
    <dbReference type="NCBI Taxonomy" id="671143"/>
    <lineage>
        <taxon>Bacteria</taxon>
        <taxon>Candidatus Methylomirabilota</taxon>
        <taxon>Candidatus Methylomirabilia</taxon>
        <taxon>Candidatus Methylomirabilales</taxon>
        <taxon>Candidatus Methylomirabilaceae</taxon>
        <taxon>Candidatus Methylomirabilis</taxon>
    </lineage>
</organism>
<feature type="binding site" evidence="7">
    <location>
        <position position="12"/>
    </location>
    <ligand>
        <name>S-adenosyl-L-methionine</name>
        <dbReference type="ChEBI" id="CHEBI:59789"/>
    </ligand>
</feature>
<dbReference type="Gene3D" id="1.10.1020.10">
    <property type="entry name" value="Adenine-specific Methyltransferase, Domain 2"/>
    <property type="match status" value="1"/>
</dbReference>
<dbReference type="InterPro" id="IPR023095">
    <property type="entry name" value="Ade_MeTrfase_dom_2"/>
</dbReference>
<name>D5MLN4_METO1</name>
<dbReference type="REBASE" id="22904">
    <property type="entry name" value="M.MoxORF2868P"/>
</dbReference>
<dbReference type="PIRSF" id="PIRSF000398">
    <property type="entry name" value="M_m6A_EcoRV"/>
    <property type="match status" value="1"/>
</dbReference>
<evidence type="ECO:0000313" key="9">
    <source>
        <dbReference type="EMBL" id="CBE69941.1"/>
    </source>
</evidence>
<feature type="binding site" evidence="7">
    <location>
        <position position="176"/>
    </location>
    <ligand>
        <name>S-adenosyl-L-methionine</name>
        <dbReference type="ChEBI" id="CHEBI:59789"/>
    </ligand>
</feature>
<dbReference type="NCBIfam" id="TIGR00571">
    <property type="entry name" value="dam"/>
    <property type="match status" value="1"/>
</dbReference>
<dbReference type="HOGENOM" id="CLU_063430_0_0_0"/>
<dbReference type="GO" id="GO:0006298">
    <property type="term" value="P:mismatch repair"/>
    <property type="evidence" value="ECO:0007669"/>
    <property type="project" value="TreeGrafter"/>
</dbReference>
<dbReference type="Proteomes" id="UP000006898">
    <property type="component" value="Chromosome"/>
</dbReference>
<evidence type="ECO:0000313" key="10">
    <source>
        <dbReference type="Proteomes" id="UP000006898"/>
    </source>
</evidence>
<keyword evidence="3 8" id="KW-0489">Methyltransferase</keyword>
<proteinExistence type="inferred from homology"/>
<feature type="binding site" evidence="7">
    <location>
        <position position="8"/>
    </location>
    <ligand>
        <name>S-adenosyl-L-methionine</name>
        <dbReference type="ChEBI" id="CHEBI:59789"/>
    </ligand>
</feature>
<dbReference type="AlphaFoldDB" id="D5MLN4"/>
<evidence type="ECO:0000256" key="3">
    <source>
        <dbReference type="ARBA" id="ARBA00022603"/>
    </source>
</evidence>
<dbReference type="SUPFAM" id="SSF53335">
    <property type="entry name" value="S-adenosyl-L-methionine-dependent methyltransferases"/>
    <property type="match status" value="1"/>
</dbReference>
<evidence type="ECO:0000256" key="4">
    <source>
        <dbReference type="ARBA" id="ARBA00022679"/>
    </source>
</evidence>
<dbReference type="GO" id="GO:0032259">
    <property type="term" value="P:methylation"/>
    <property type="evidence" value="ECO:0007669"/>
    <property type="project" value="UniProtKB-KW"/>
</dbReference>